<gene>
    <name evidence="2" type="ORF">PTE31013_04668</name>
</gene>
<evidence type="ECO:0000256" key="1">
    <source>
        <dbReference type="ARBA" id="ARBA00022679"/>
    </source>
</evidence>
<name>A0A5E4YMU9_9BURK</name>
<dbReference type="RefSeq" id="WP_150615020.1">
    <property type="nucleotide sequence ID" value="NZ_CABPRU010000017.1"/>
</dbReference>
<dbReference type="InterPro" id="IPR023606">
    <property type="entry name" value="CoA-Trfase_III_dom_1_sf"/>
</dbReference>
<dbReference type="AlphaFoldDB" id="A0A5E4YMU9"/>
<dbReference type="PANTHER" id="PTHR48207">
    <property type="entry name" value="SUCCINATE--HYDROXYMETHYLGLUTARATE COA-TRANSFERASE"/>
    <property type="match status" value="1"/>
</dbReference>
<accession>A0A5E4YMU9</accession>
<evidence type="ECO:0000313" key="2">
    <source>
        <dbReference type="EMBL" id="VVE50106.1"/>
    </source>
</evidence>
<evidence type="ECO:0000313" key="3">
    <source>
        <dbReference type="Proteomes" id="UP000334380"/>
    </source>
</evidence>
<dbReference type="GO" id="GO:0008410">
    <property type="term" value="F:CoA-transferase activity"/>
    <property type="evidence" value="ECO:0007669"/>
    <property type="project" value="TreeGrafter"/>
</dbReference>
<dbReference type="OrthoDB" id="5294844at2"/>
<reference evidence="2 3" key="1">
    <citation type="submission" date="2019-08" db="EMBL/GenBank/DDBJ databases">
        <authorList>
            <person name="Peeters C."/>
        </authorList>
    </citation>
    <scope>NUCLEOTIDE SEQUENCE [LARGE SCALE GENOMIC DNA]</scope>
    <source>
        <strain evidence="2 3">LMG 31013</strain>
    </source>
</reference>
<dbReference type="PANTHER" id="PTHR48207:SF3">
    <property type="entry name" value="SUCCINATE--HYDROXYMETHYLGLUTARATE COA-TRANSFERASE"/>
    <property type="match status" value="1"/>
</dbReference>
<dbReference type="Pfam" id="PF02515">
    <property type="entry name" value="CoA_transf_3"/>
    <property type="match status" value="1"/>
</dbReference>
<proteinExistence type="predicted"/>
<dbReference type="InterPro" id="IPR050483">
    <property type="entry name" value="CoA-transferase_III_domain"/>
</dbReference>
<dbReference type="Proteomes" id="UP000334380">
    <property type="component" value="Unassembled WGS sequence"/>
</dbReference>
<dbReference type="InterPro" id="IPR044855">
    <property type="entry name" value="CoA-Trfase_III_dom3_sf"/>
</dbReference>
<dbReference type="Gene3D" id="3.40.50.10540">
    <property type="entry name" value="Crotonobetainyl-coa:carnitine coa-transferase, domain 1"/>
    <property type="match status" value="1"/>
</dbReference>
<dbReference type="InterPro" id="IPR003673">
    <property type="entry name" value="CoA-Trfase_fam_III"/>
</dbReference>
<organism evidence="2 3">
    <name type="scientific">Pandoraea terrigena</name>
    <dbReference type="NCBI Taxonomy" id="2508292"/>
    <lineage>
        <taxon>Bacteria</taxon>
        <taxon>Pseudomonadati</taxon>
        <taxon>Pseudomonadota</taxon>
        <taxon>Betaproteobacteria</taxon>
        <taxon>Burkholderiales</taxon>
        <taxon>Burkholderiaceae</taxon>
        <taxon>Pandoraea</taxon>
    </lineage>
</organism>
<dbReference type="Gene3D" id="3.30.1540.10">
    <property type="entry name" value="formyl-coa transferase, domain 3"/>
    <property type="match status" value="1"/>
</dbReference>
<dbReference type="SUPFAM" id="SSF89796">
    <property type="entry name" value="CoA-transferase family III (CaiB/BaiF)"/>
    <property type="match status" value="1"/>
</dbReference>
<dbReference type="EMBL" id="CABPRU010000017">
    <property type="protein sequence ID" value="VVE50106.1"/>
    <property type="molecule type" value="Genomic_DNA"/>
</dbReference>
<protein>
    <submittedName>
        <fullName evidence="2">CoA transferase</fullName>
    </submittedName>
</protein>
<keyword evidence="3" id="KW-1185">Reference proteome</keyword>
<keyword evidence="1 2" id="KW-0808">Transferase</keyword>
<sequence length="393" mass="42457">MRVLEGIKVLDFGRFIAGPFCSALLADYGADVIRIDRTGGGEDRHIMPVTAQGEGALFLQVNRNKRSMTLDLDSPEGRDIVRKLVAGADVVIANVPPRTLRNLGLDYDSLCSIKPDIILVASSAFGSSESVRDRVGFDGVGQALSGAVHIAGTPDHPQKAMVPVVDFGTALSCALGVMLALYERQRSGMGQEVSASLLCTGLNMASGALIEEALLGLDREAMRNRAPTYAPSDIFKARNGWFITQVIGRPMFKRWTDLVGRPELLDDPRFADDTLRGENGAFLSEVMSQWCADKTLAEAQDFLEKARIPAGPVNSPRQALQDEIIKTADVIHWIDYPGAPTKVPLIAAPVSLSRTPPEIHTRPPLTGEHTDEILAGIGLDAKAITDLRARKII</sequence>